<evidence type="ECO:0000256" key="10">
    <source>
        <dbReference type="SAM" id="MobiDB-lite"/>
    </source>
</evidence>
<dbReference type="PROSITE" id="PS51767">
    <property type="entry name" value="PEPTIDASE_A1"/>
    <property type="match status" value="1"/>
</dbReference>
<evidence type="ECO:0000256" key="6">
    <source>
        <dbReference type="ARBA" id="ARBA00022801"/>
    </source>
</evidence>
<evidence type="ECO:0000256" key="3">
    <source>
        <dbReference type="ARBA" id="ARBA00022729"/>
    </source>
</evidence>
<dbReference type="InterPro" id="IPR001461">
    <property type="entry name" value="Aspartic_peptidase_A1"/>
</dbReference>
<evidence type="ECO:0000256" key="4">
    <source>
        <dbReference type="ARBA" id="ARBA00022737"/>
    </source>
</evidence>
<dbReference type="Pfam" id="PF14543">
    <property type="entry name" value="TAXi_N"/>
    <property type="match status" value="1"/>
</dbReference>
<dbReference type="PANTHER" id="PTHR13683:SF800">
    <property type="entry name" value="EUKARYOTIC ASPARTYL PROTEASE FAMILY PROTEIN"/>
    <property type="match status" value="1"/>
</dbReference>
<dbReference type="Gene3D" id="3.90.1420.10">
    <property type="entry name" value="Rubisco LSMT, substrate-binding domain"/>
    <property type="match status" value="1"/>
</dbReference>
<dbReference type="Pfam" id="PF14541">
    <property type="entry name" value="TAXi_C"/>
    <property type="match status" value="1"/>
</dbReference>
<feature type="compositionally biased region" description="Pro residues" evidence="10">
    <location>
        <begin position="448"/>
        <end position="460"/>
    </location>
</feature>
<comment type="caution">
    <text evidence="12">The sequence shown here is derived from an EMBL/GenBank/DDBJ whole genome shotgun (WGS) entry which is preliminary data.</text>
</comment>
<dbReference type="FunFam" id="3.90.1420.10:FF:000011">
    <property type="entry name" value="Plastid transcriptionally active 14"/>
    <property type="match status" value="1"/>
</dbReference>
<dbReference type="Gene3D" id="3.90.1410.10">
    <property type="entry name" value="set domain protein methyltransferase, domain 1"/>
    <property type="match status" value="1"/>
</dbReference>
<keyword evidence="13" id="KW-1185">Reference proteome</keyword>
<evidence type="ECO:0000256" key="8">
    <source>
        <dbReference type="ARBA" id="ARBA00077656"/>
    </source>
</evidence>
<dbReference type="PANTHER" id="PTHR13683">
    <property type="entry name" value="ASPARTYL PROTEASES"/>
    <property type="match status" value="1"/>
</dbReference>
<reference evidence="12 13" key="1">
    <citation type="submission" date="2024-11" db="EMBL/GenBank/DDBJ databases">
        <title>A near-complete genome assembly of Cinchona calisaya.</title>
        <authorList>
            <person name="Lian D.C."/>
            <person name="Zhao X.W."/>
            <person name="Wei L."/>
        </authorList>
    </citation>
    <scope>NUCLEOTIDE SEQUENCE [LARGE SCALE GENOMIC DNA]</scope>
    <source>
        <tissue evidence="12">Nenye</tissue>
    </source>
</reference>
<dbReference type="InterPro" id="IPR032861">
    <property type="entry name" value="TAXi_N"/>
</dbReference>
<gene>
    <name evidence="12" type="ORF">ACH5RR_016273</name>
</gene>
<feature type="active site" evidence="9">
    <location>
        <position position="292"/>
    </location>
</feature>
<dbReference type="InterPro" id="IPR001214">
    <property type="entry name" value="SET_dom"/>
</dbReference>
<evidence type="ECO:0000256" key="9">
    <source>
        <dbReference type="PIRSR" id="PIRSR601461-1"/>
    </source>
</evidence>
<dbReference type="GO" id="GO:0004190">
    <property type="term" value="F:aspartic-type endopeptidase activity"/>
    <property type="evidence" value="ECO:0007669"/>
    <property type="project" value="UniProtKB-KW"/>
</dbReference>
<feature type="domain" description="Peptidase A1" evidence="11">
    <location>
        <begin position="79"/>
        <end position="423"/>
    </location>
</feature>
<evidence type="ECO:0000313" key="13">
    <source>
        <dbReference type="Proteomes" id="UP001630127"/>
    </source>
</evidence>
<evidence type="ECO:0000256" key="2">
    <source>
        <dbReference type="ARBA" id="ARBA00022670"/>
    </source>
</evidence>
<feature type="region of interest" description="Disordered" evidence="10">
    <location>
        <begin position="448"/>
        <end position="484"/>
    </location>
</feature>
<keyword evidence="2" id="KW-0645">Protease</keyword>
<keyword evidence="6" id="KW-0378">Hydrolase</keyword>
<dbReference type="Gene3D" id="2.40.70.10">
    <property type="entry name" value="Acid Proteases"/>
    <property type="match status" value="2"/>
</dbReference>
<keyword evidence="4" id="KW-0677">Repeat</keyword>
<dbReference type="Pfam" id="PF00856">
    <property type="entry name" value="SET"/>
    <property type="match status" value="1"/>
</dbReference>
<dbReference type="InterPro" id="IPR033121">
    <property type="entry name" value="PEPTIDASE_A1"/>
</dbReference>
<dbReference type="InterPro" id="IPR021109">
    <property type="entry name" value="Peptidase_aspartic_dom_sf"/>
</dbReference>
<dbReference type="GO" id="GO:0006508">
    <property type="term" value="P:proteolysis"/>
    <property type="evidence" value="ECO:0007669"/>
    <property type="project" value="UniProtKB-KW"/>
</dbReference>
<dbReference type="InterPro" id="IPR015353">
    <property type="entry name" value="Rubisco_LSMT_subst-bd"/>
</dbReference>
<dbReference type="InterPro" id="IPR036464">
    <property type="entry name" value="Rubisco_LSMT_subst-bd_sf"/>
</dbReference>
<keyword evidence="3" id="KW-0732">Signal</keyword>
<dbReference type="EMBL" id="JBJUIK010000007">
    <property type="protein sequence ID" value="KAL3523439.1"/>
    <property type="molecule type" value="Genomic_DNA"/>
</dbReference>
<dbReference type="InterPro" id="IPR032799">
    <property type="entry name" value="TAXi_C"/>
</dbReference>
<organism evidence="12 13">
    <name type="scientific">Cinchona calisaya</name>
    <dbReference type="NCBI Taxonomy" id="153742"/>
    <lineage>
        <taxon>Eukaryota</taxon>
        <taxon>Viridiplantae</taxon>
        <taxon>Streptophyta</taxon>
        <taxon>Embryophyta</taxon>
        <taxon>Tracheophyta</taxon>
        <taxon>Spermatophyta</taxon>
        <taxon>Magnoliopsida</taxon>
        <taxon>eudicotyledons</taxon>
        <taxon>Gunneridae</taxon>
        <taxon>Pentapetalae</taxon>
        <taxon>asterids</taxon>
        <taxon>lamiids</taxon>
        <taxon>Gentianales</taxon>
        <taxon>Rubiaceae</taxon>
        <taxon>Cinchonoideae</taxon>
        <taxon>Cinchoneae</taxon>
        <taxon>Cinchona</taxon>
    </lineage>
</organism>
<protein>
    <recommendedName>
        <fullName evidence="7">Aspartic proteinase Asp1</fullName>
    </recommendedName>
    <alternativeName>
        <fullName evidence="8">Nucellin-like protein</fullName>
    </alternativeName>
</protein>
<dbReference type="Proteomes" id="UP001630127">
    <property type="component" value="Unassembled WGS sequence"/>
</dbReference>
<feature type="compositionally biased region" description="Polar residues" evidence="10">
    <location>
        <begin position="471"/>
        <end position="484"/>
    </location>
</feature>
<dbReference type="SUPFAM" id="SSF81822">
    <property type="entry name" value="RuBisCo LSMT C-terminal, substrate-binding domain"/>
    <property type="match status" value="1"/>
</dbReference>
<dbReference type="FunFam" id="3.90.1410.10:FF:000010">
    <property type="entry name" value="Protein PLASTID TRANSCRIPTIONALLY ACTIVE 14"/>
    <property type="match status" value="1"/>
</dbReference>
<evidence type="ECO:0000313" key="12">
    <source>
        <dbReference type="EMBL" id="KAL3523439.1"/>
    </source>
</evidence>
<name>A0ABD2ZVI9_9GENT</name>
<dbReference type="FunFam" id="2.40.70.10:FF:000027">
    <property type="entry name" value="Aspartic proteinase Asp1 isoform A"/>
    <property type="match status" value="1"/>
</dbReference>
<dbReference type="SUPFAM" id="SSF50630">
    <property type="entry name" value="Acid proteases"/>
    <property type="match status" value="1"/>
</dbReference>
<dbReference type="Pfam" id="PF09273">
    <property type="entry name" value="Rubis-subs-bind"/>
    <property type="match status" value="1"/>
</dbReference>
<dbReference type="CDD" id="cd10527">
    <property type="entry name" value="SET_LSMT"/>
    <property type="match status" value="1"/>
</dbReference>
<dbReference type="SUPFAM" id="SSF82199">
    <property type="entry name" value="SET domain"/>
    <property type="match status" value="1"/>
</dbReference>
<comment type="similarity">
    <text evidence="1">Belongs to the peptidase A1 family.</text>
</comment>
<proteinExistence type="inferred from homology"/>
<keyword evidence="5" id="KW-0064">Aspartyl protease</keyword>
<evidence type="ECO:0000256" key="7">
    <source>
        <dbReference type="ARBA" id="ARBA00068871"/>
    </source>
</evidence>
<dbReference type="AlphaFoldDB" id="A0ABD2ZVI9"/>
<dbReference type="FunFam" id="2.40.70.10:FF:000015">
    <property type="entry name" value="Aspartyl protease family protein"/>
    <property type="match status" value="1"/>
</dbReference>
<feature type="active site" evidence="9">
    <location>
        <position position="97"/>
    </location>
</feature>
<evidence type="ECO:0000256" key="1">
    <source>
        <dbReference type="ARBA" id="ARBA00007447"/>
    </source>
</evidence>
<accession>A0ABD2ZVI9</accession>
<evidence type="ECO:0000256" key="5">
    <source>
        <dbReference type="ARBA" id="ARBA00022750"/>
    </source>
</evidence>
<dbReference type="InterPro" id="IPR046341">
    <property type="entry name" value="SET_dom_sf"/>
</dbReference>
<evidence type="ECO:0000259" key="11">
    <source>
        <dbReference type="PROSITE" id="PS51767"/>
    </source>
</evidence>
<sequence length="990" mass="110385">MRELTLLVLGREMRERKAILMMIFFFGITLSVGAANDRQQKWWTWRSTATTGATSSDVNPAASSIVLPLYGNVYPNGFYFVQVNLGLPSKPYFLDPDTGSDLTWVQCDAPCVHCTKAPHPPYRPTNDLVACKDPLCASLHSGDYECDNPGQCDYEVEYADGGSSLGVLVKDAFSLNLTSGIRLSPRLAFGCGYDQLAGASSHPLDGILGLGKGKSSILSQLHNQGLVRNVVGHCLSGKGGGFLFFGDELYDSSRVYWTPMSQDSAKHYAAGSAEFTLGGKGMGFKNVVVVFDSGSSYTYLNSQTYQSLVSWVRKELHGKPLREVKDDDTLPLCWKGRKPFKSVVDARQYFKPLGLSFDNGWRAKTQFEIPPEAYLIISSKGSVCLGILNGTEIGLQNDNIIGDISMQDKMLIYDNEKKAIGWIPANCNQPPKSNTLIIFSALSTLIPIRPPPPPPQPPPSAAHHHPNPSSGRPSTPKSQNSQSPATLFLASSAPDSSFMLRNSFLLWSGVYPVKVPVQQQPIIICNKRNRSIKAAANTANSTSTNAAAGLGISSTSSPSLFPIFQNPLAPEPTPASELELADPDFYKIGYVRSVRAYGVGFREGPDGFGVYASKDVEPLRRARVIMEIPLELMLTISQKLPWMFFPDIIPVGHPIFDIINSTNPETDWDLRLACLLLYAFDCKDNFWQLYGDFLPSADECTSLLLATEEDLLELQDEHLASTMREQQQRALEFWEKNWHSGVPLKIKRLAREPERFIWAVSMAQSRCVNMQIRIGALVQDSNMLVPYADMLNHSFQPNCFFHWRFKDRMLEVMINAGQRIKRGDEMTVNYMNRWKNNLFMQSYGFSSPVNPWDVIQFSGSARIHLDSFLSVFNISGLPDEYYYNSQLSNNGDNFVDGAVLAAARTLPTWSDGDVPPLPSIERKAAKELQEECQLMLAEYPTTAQQDQQILDSMPEARRTHEAAIKYRLHRKLLIVKVIQALDIYQEQILF</sequence>